<dbReference type="CDD" id="cd07765">
    <property type="entry name" value="KRAB_A-box"/>
    <property type="match status" value="1"/>
</dbReference>
<reference evidence="3" key="2">
    <citation type="submission" date="2025-08" db="UniProtKB">
        <authorList>
            <consortium name="Ensembl"/>
        </authorList>
    </citation>
    <scope>IDENTIFICATION</scope>
</reference>
<dbReference type="Proteomes" id="UP000472272">
    <property type="component" value="Chromosome 2"/>
</dbReference>
<feature type="domain" description="KRAB" evidence="1">
    <location>
        <begin position="51"/>
        <end position="109"/>
    </location>
</feature>
<evidence type="ECO:0000259" key="2">
    <source>
        <dbReference type="PROSITE" id="PS50806"/>
    </source>
</evidence>
<dbReference type="InterPro" id="IPR003655">
    <property type="entry name" value="aKRAB"/>
</dbReference>
<dbReference type="PANTHER" id="PTHR23232">
    <property type="entry name" value="KRAB DOMAIN C2H2 ZINC FINGER"/>
    <property type="match status" value="1"/>
</dbReference>
<accession>A0A670HMU1</accession>
<dbReference type="PROSITE" id="PS50806">
    <property type="entry name" value="KRAB_RELATED"/>
    <property type="match status" value="1"/>
</dbReference>
<dbReference type="PANTHER" id="PTHR23232:SF142">
    <property type="entry name" value="GASTRULA ZINC FINGER PROTEIN XLCGF57.1-LIKE-RELATED"/>
    <property type="match status" value="1"/>
</dbReference>
<evidence type="ECO:0000313" key="4">
    <source>
        <dbReference type="Proteomes" id="UP000472272"/>
    </source>
</evidence>
<dbReference type="SMART" id="SM00349">
    <property type="entry name" value="KRAB"/>
    <property type="match status" value="1"/>
</dbReference>
<dbReference type="PROSITE" id="PS50805">
    <property type="entry name" value="KRAB"/>
    <property type="match status" value="1"/>
</dbReference>
<dbReference type="InterPro" id="IPR036051">
    <property type="entry name" value="KRAB_dom_sf"/>
</dbReference>
<name>A0A670HMU1_PODMU</name>
<protein>
    <submittedName>
        <fullName evidence="3">Uncharacterized protein</fullName>
    </submittedName>
</protein>
<dbReference type="InterPro" id="IPR001909">
    <property type="entry name" value="KRAB"/>
</dbReference>
<dbReference type="SUPFAM" id="SSF109640">
    <property type="entry name" value="KRAB domain (Kruppel-associated box)"/>
    <property type="match status" value="1"/>
</dbReference>
<dbReference type="GeneTree" id="ENSGT01150000289197"/>
<dbReference type="Ensembl" id="ENSPMRT00000000872.1">
    <property type="protein sequence ID" value="ENSPMRP00000000821.1"/>
    <property type="gene ID" value="ENSPMRG00000000608.1"/>
</dbReference>
<dbReference type="GO" id="GO:0006355">
    <property type="term" value="P:regulation of DNA-templated transcription"/>
    <property type="evidence" value="ECO:0007669"/>
    <property type="project" value="InterPro"/>
</dbReference>
<dbReference type="Gene3D" id="6.10.140.140">
    <property type="match status" value="1"/>
</dbReference>
<reference evidence="3" key="3">
    <citation type="submission" date="2025-09" db="UniProtKB">
        <authorList>
            <consortium name="Ensembl"/>
        </authorList>
    </citation>
    <scope>IDENTIFICATION</scope>
</reference>
<evidence type="ECO:0000259" key="1">
    <source>
        <dbReference type="PROSITE" id="PS50805"/>
    </source>
</evidence>
<reference evidence="3 4" key="1">
    <citation type="journal article" date="2019" name="Proc. Natl. Acad. Sci. U.S.A.">
        <title>Regulatory changes in pterin and carotenoid genes underlie balanced color polymorphisms in the wall lizard.</title>
        <authorList>
            <person name="Andrade P."/>
            <person name="Pinho C."/>
            <person name="Perez I de Lanuza G."/>
            <person name="Afonso S."/>
            <person name="Brejcha J."/>
            <person name="Rubin C.J."/>
            <person name="Wallerman O."/>
            <person name="Pereira P."/>
            <person name="Sabatino S.J."/>
            <person name="Bellati A."/>
            <person name="Pellitteri-Rosa D."/>
            <person name="Bosakova Z."/>
            <person name="Bunikis I."/>
            <person name="Carretero M.A."/>
            <person name="Feiner N."/>
            <person name="Marsik P."/>
            <person name="Pauperio F."/>
            <person name="Salvi D."/>
            <person name="Soler L."/>
            <person name="While G.M."/>
            <person name="Uller T."/>
            <person name="Font E."/>
            <person name="Andersson L."/>
            <person name="Carneiro M."/>
        </authorList>
    </citation>
    <scope>NUCLEOTIDE SEQUENCE</scope>
</reference>
<keyword evidence="4" id="KW-1185">Reference proteome</keyword>
<sequence>MLSWLVATDSFFLSVNLSSPLLVAITERSQRDNLLPYFFYFQGLMTFRALLTFEEVAVFFTEEEWALLNPSQRALHREVMEDNYETVALLGKDTFLPYNNNNNLLAGFQ</sequence>
<feature type="domain" description="KRAB-related" evidence="2">
    <location>
        <begin position="48"/>
        <end position="109"/>
    </location>
</feature>
<dbReference type="Pfam" id="PF01352">
    <property type="entry name" value="KRAB"/>
    <property type="match status" value="1"/>
</dbReference>
<proteinExistence type="predicted"/>
<organism evidence="3 4">
    <name type="scientific">Podarcis muralis</name>
    <name type="common">Wall lizard</name>
    <name type="synonym">Lacerta muralis</name>
    <dbReference type="NCBI Taxonomy" id="64176"/>
    <lineage>
        <taxon>Eukaryota</taxon>
        <taxon>Metazoa</taxon>
        <taxon>Chordata</taxon>
        <taxon>Craniata</taxon>
        <taxon>Vertebrata</taxon>
        <taxon>Euteleostomi</taxon>
        <taxon>Lepidosauria</taxon>
        <taxon>Squamata</taxon>
        <taxon>Bifurcata</taxon>
        <taxon>Unidentata</taxon>
        <taxon>Episquamata</taxon>
        <taxon>Laterata</taxon>
        <taxon>Lacertibaenia</taxon>
        <taxon>Lacertidae</taxon>
        <taxon>Podarcis</taxon>
    </lineage>
</organism>
<dbReference type="AlphaFoldDB" id="A0A670HMU1"/>
<evidence type="ECO:0000313" key="3">
    <source>
        <dbReference type="Ensembl" id="ENSPMRP00000000821.1"/>
    </source>
</evidence>
<dbReference type="InterPro" id="IPR050169">
    <property type="entry name" value="Krueppel_C2H2_ZnF"/>
</dbReference>